<dbReference type="GO" id="GO:0042597">
    <property type="term" value="C:periplasmic space"/>
    <property type="evidence" value="ECO:0007669"/>
    <property type="project" value="UniProtKB-SubCell"/>
</dbReference>
<dbReference type="InterPro" id="IPR013974">
    <property type="entry name" value="SAF"/>
</dbReference>
<keyword evidence="3" id="KW-0574">Periplasm</keyword>
<evidence type="ECO:0000256" key="3">
    <source>
        <dbReference type="ARBA" id="ARBA00022764"/>
    </source>
</evidence>
<dbReference type="GO" id="GO:0044780">
    <property type="term" value="P:bacterial-type flagellum assembly"/>
    <property type="evidence" value="ECO:0007669"/>
    <property type="project" value="InterPro"/>
</dbReference>
<dbReference type="Pfam" id="PF13144">
    <property type="entry name" value="ChapFlgA"/>
    <property type="match status" value="1"/>
</dbReference>
<dbReference type="CDD" id="cd11614">
    <property type="entry name" value="SAF_CpaB_FlgA_like"/>
    <property type="match status" value="1"/>
</dbReference>
<feature type="domain" description="SAF" evidence="4">
    <location>
        <begin position="116"/>
        <end position="178"/>
    </location>
</feature>
<dbReference type="InterPro" id="IPR017585">
    <property type="entry name" value="SAF_FlgA"/>
</dbReference>
<accession>A0A3B1B0B7</accession>
<dbReference type="EMBL" id="UOFX01000006">
    <property type="protein sequence ID" value="VAX05444.1"/>
    <property type="molecule type" value="Genomic_DNA"/>
</dbReference>
<dbReference type="Gene3D" id="2.30.30.760">
    <property type="match status" value="1"/>
</dbReference>
<evidence type="ECO:0000313" key="5">
    <source>
        <dbReference type="EMBL" id="VAX05444.1"/>
    </source>
</evidence>
<evidence type="ECO:0000256" key="2">
    <source>
        <dbReference type="ARBA" id="ARBA00022729"/>
    </source>
</evidence>
<dbReference type="InterPro" id="IPR039246">
    <property type="entry name" value="Flagellar_FlgA"/>
</dbReference>
<comment type="subcellular location">
    <subcellularLocation>
        <location evidence="1">Periplasm</location>
    </subcellularLocation>
</comment>
<dbReference type="InterPro" id="IPR041231">
    <property type="entry name" value="FlgA_N"/>
</dbReference>
<dbReference type="NCBIfam" id="TIGR03170">
    <property type="entry name" value="flgA_cterm"/>
    <property type="match status" value="1"/>
</dbReference>
<protein>
    <recommendedName>
        <fullName evidence="4">SAF domain-containing protein</fullName>
    </recommendedName>
</protein>
<reference evidence="5" key="1">
    <citation type="submission" date="2018-06" db="EMBL/GenBank/DDBJ databases">
        <authorList>
            <person name="Zhirakovskaya E."/>
        </authorList>
    </citation>
    <scope>NUCLEOTIDE SEQUENCE</scope>
</reference>
<dbReference type="Gene3D" id="3.90.1210.10">
    <property type="entry name" value="Antifreeze-like/N-acetylneuraminic acid synthase C-terminal domain"/>
    <property type="match status" value="1"/>
</dbReference>
<sequence>MNDNRLNLLFITLITASLLVLLSPSFALSADPTQSHDSIREAAYNHIMNRETGYSLPPTVVVNHLDSRLRLAACNTPLETFSPPAARSLGRITVGVRCNGSKPWSLYVPATVGLITKVTVAARDLPRGYILVAADLKLVEHDIARLRRGYMEDPAHAIGKVLRRNIQRDQILTAKLVTVPLAIRKGHQVTIVANSNTVQVRMQGKALSNGAAGERIQVLNKSSKRRLEATVISPGLVKISM</sequence>
<dbReference type="AlphaFoldDB" id="A0A3B1B0B7"/>
<dbReference type="Pfam" id="PF17656">
    <property type="entry name" value="ChapFlgA_N"/>
    <property type="match status" value="1"/>
</dbReference>
<evidence type="ECO:0000256" key="1">
    <source>
        <dbReference type="ARBA" id="ARBA00004418"/>
    </source>
</evidence>
<organism evidence="5">
    <name type="scientific">hydrothermal vent metagenome</name>
    <dbReference type="NCBI Taxonomy" id="652676"/>
    <lineage>
        <taxon>unclassified sequences</taxon>
        <taxon>metagenomes</taxon>
        <taxon>ecological metagenomes</taxon>
    </lineage>
</organism>
<dbReference type="SMART" id="SM00858">
    <property type="entry name" value="SAF"/>
    <property type="match status" value="1"/>
</dbReference>
<proteinExistence type="predicted"/>
<gene>
    <name evidence="5" type="ORF">MNBD_GAMMA26-1556</name>
</gene>
<dbReference type="PANTHER" id="PTHR36307:SF1">
    <property type="entry name" value="FLAGELLA BASAL BODY P-RING FORMATION PROTEIN FLGA"/>
    <property type="match status" value="1"/>
</dbReference>
<dbReference type="PANTHER" id="PTHR36307">
    <property type="entry name" value="FLAGELLA BASAL BODY P-RING FORMATION PROTEIN FLGA"/>
    <property type="match status" value="1"/>
</dbReference>
<keyword evidence="2" id="KW-0732">Signal</keyword>
<evidence type="ECO:0000259" key="4">
    <source>
        <dbReference type="SMART" id="SM00858"/>
    </source>
</evidence>
<name>A0A3B1B0B7_9ZZZZ</name>